<dbReference type="Gene3D" id="1.20.910.10">
    <property type="entry name" value="Heme oxygenase-like"/>
    <property type="match status" value="1"/>
</dbReference>
<protein>
    <recommendedName>
        <fullName evidence="3">Iron-containing redox enzyme family protein</fullName>
    </recommendedName>
</protein>
<dbReference type="SUPFAM" id="SSF48613">
    <property type="entry name" value="Heme oxygenase-like"/>
    <property type="match status" value="1"/>
</dbReference>
<dbReference type="InterPro" id="IPR016084">
    <property type="entry name" value="Haem_Oase-like_multi-hlx"/>
</dbReference>
<evidence type="ECO:0000313" key="2">
    <source>
        <dbReference type="Proteomes" id="UP000195569"/>
    </source>
</evidence>
<sequence>MSGAGTFACRPRTEAVVIDDIFEPRAFVLAGKCLSTSPSLVIEDDEHQYEFPASADGEDAAPLISALRSGIKTDEVLAHYSPYEQKVFDRLKELQLVRPVKPAHARSGLDVLLELEDLANELLYRTLYTNVFWEKCASANTRDDIPLNVIHGMIVENYHFLFRESYFDAPVLSYVANTGVRLAMNEFYAEEYGHDELLLKALNTLGVTREDLARTVPLPQTMALCNALAYWAHSDPLFFFSTLGVLEGKDIKQDSFLDAAYRIGVDPALLRPVKTHSDINLHGGHGSLTRKIFSRIPAIAETDVRRMRAQTHLFVELYDQFYTGIWEHYSTSTALLRTLDVDEEA</sequence>
<gene>
    <name evidence="1" type="ORF">BN2476_810033</name>
</gene>
<proteinExistence type="predicted"/>
<organism evidence="1 2">
    <name type="scientific">Paraburkholderia piptadeniae</name>
    <dbReference type="NCBI Taxonomy" id="1701573"/>
    <lineage>
        <taxon>Bacteria</taxon>
        <taxon>Pseudomonadati</taxon>
        <taxon>Pseudomonadota</taxon>
        <taxon>Betaproteobacteria</taxon>
        <taxon>Burkholderiales</taxon>
        <taxon>Burkholderiaceae</taxon>
        <taxon>Paraburkholderia</taxon>
    </lineage>
</organism>
<dbReference type="EMBL" id="CYGY02000081">
    <property type="protein sequence ID" value="SIT50394.1"/>
    <property type="molecule type" value="Genomic_DNA"/>
</dbReference>
<comment type="caution">
    <text evidence="1">The sequence shown here is derived from an EMBL/GenBank/DDBJ whole genome shotgun (WGS) entry which is preliminary data.</text>
</comment>
<dbReference type="Proteomes" id="UP000195569">
    <property type="component" value="Unassembled WGS sequence"/>
</dbReference>
<evidence type="ECO:0000313" key="1">
    <source>
        <dbReference type="EMBL" id="SIT50394.1"/>
    </source>
</evidence>
<dbReference type="AlphaFoldDB" id="A0A1N7SSE0"/>
<accession>A0A1N7SSE0</accession>
<evidence type="ECO:0008006" key="3">
    <source>
        <dbReference type="Google" id="ProtNLM"/>
    </source>
</evidence>
<reference evidence="1" key="1">
    <citation type="submission" date="2016-12" db="EMBL/GenBank/DDBJ databases">
        <authorList>
            <person name="Moulin L."/>
        </authorList>
    </citation>
    <scope>NUCLEOTIDE SEQUENCE [LARGE SCALE GENOMIC DNA]</scope>
    <source>
        <strain evidence="1">STM 7183</strain>
    </source>
</reference>
<name>A0A1N7SSE0_9BURK</name>
<dbReference type="Pfam" id="PF14518">
    <property type="entry name" value="Haem_oxygenas_2"/>
    <property type="match status" value="1"/>
</dbReference>
<keyword evidence="2" id="KW-1185">Reference proteome</keyword>